<keyword evidence="3" id="KW-1185">Reference proteome</keyword>
<feature type="repeat" description="TPR" evidence="1">
    <location>
        <begin position="389"/>
        <end position="422"/>
    </location>
</feature>
<organism evidence="2 3">
    <name type="scientific">Azospirillum himalayense</name>
    <dbReference type="NCBI Taxonomy" id="654847"/>
    <lineage>
        <taxon>Bacteria</taxon>
        <taxon>Pseudomonadati</taxon>
        <taxon>Pseudomonadota</taxon>
        <taxon>Alphaproteobacteria</taxon>
        <taxon>Rhodospirillales</taxon>
        <taxon>Azospirillaceae</taxon>
        <taxon>Azospirillum</taxon>
    </lineage>
</organism>
<dbReference type="RefSeq" id="WP_376994040.1">
    <property type="nucleotide sequence ID" value="NZ_JBHSLC010000006.1"/>
</dbReference>
<dbReference type="PROSITE" id="PS50293">
    <property type="entry name" value="TPR_REGION"/>
    <property type="match status" value="1"/>
</dbReference>
<dbReference type="Pfam" id="PF13432">
    <property type="entry name" value="TPR_16"/>
    <property type="match status" value="6"/>
</dbReference>
<dbReference type="Gene3D" id="3.40.50.2000">
    <property type="entry name" value="Glycogen Phosphorylase B"/>
    <property type="match status" value="1"/>
</dbReference>
<dbReference type="Gene3D" id="1.25.40.10">
    <property type="entry name" value="Tetratricopeptide repeat domain"/>
    <property type="match status" value="3"/>
</dbReference>
<sequence length="844" mass="88319">MSHPAGRAAGLTDAVSSADAAAAFREGRLDEAERIGHAVLAAGAADPDILHLLGLIAYQRRDLTRARAFLEQALALRPDAAFRLNLGAALMAGGDAAGAADAFRTVALQAPGMAEARLNLGMALHRLGRPAEAVEALRAAVALTPPAGTAWAALGVALQGAGRPAEAARALAGAAALLPGDAEPWSNLGVVLRALGHAGRAEAAWRGALVRQPDCGEAWLNLGILLRDAAHPNRGRRALSAAVRLLPGSPLAWFHLGLAHHAGGTGARPDVAVAAFRNAAALAPASADSLLMLGGVLRACGGGPEALRILRRAAAAAPKSAETWSTLATARQEAGMTASAVAAVRCALALRPAFPEALSNLCVMLGAQGRHEEAVIAARRALRLDRAHAEALCNLGAQLTELRRPAEAVPALRRAVVLAPDLADGWGNLGSALLGERRVTAAAAVLARAIVLAPEHVGNRSNQASALLASDRAAVAEAALRVALALDPSHTAALSNLGSARQSQGRPEEAIRAFRRAVAVDPEHADAWWNLSLSLLQTGALAEGWTAYEWRWRRVAFAATEAAPPMPCWSGGPLDGRTILLYGEQGLGDMIQFSRYAPLVAQRGATVRLRVPRPLLRLFERLPGVAAVSATDEPMPEADLCCPLMSLPHRFDTRLETIPGIFPYLSADPAAVAAWRARLGGGVKVGLVWAGNPRYEADRLRSLPAGHLAPLLAIPGVRLFSLQKEPRPGDAAALGLALGGSVVDLAPELGDFADTAAALTALDLLVAVDTAVAHLAGALGLPVWTLLREPSDWRWLTGMDRSPWYPSMRLFRQTVPRDWTGPLAQVADGLRRMAAGDRMCLRPW</sequence>
<evidence type="ECO:0000313" key="3">
    <source>
        <dbReference type="Proteomes" id="UP001596166"/>
    </source>
</evidence>
<dbReference type="InterPro" id="IPR037919">
    <property type="entry name" value="OGT"/>
</dbReference>
<dbReference type="InterPro" id="IPR011990">
    <property type="entry name" value="TPR-like_helical_dom_sf"/>
</dbReference>
<name>A0ABW0FZQ7_9PROT</name>
<dbReference type="SMART" id="SM00028">
    <property type="entry name" value="TPR"/>
    <property type="match status" value="12"/>
</dbReference>
<reference evidence="3" key="1">
    <citation type="journal article" date="2019" name="Int. J. Syst. Evol. Microbiol.">
        <title>The Global Catalogue of Microorganisms (GCM) 10K type strain sequencing project: providing services to taxonomists for standard genome sequencing and annotation.</title>
        <authorList>
            <consortium name="The Broad Institute Genomics Platform"/>
            <consortium name="The Broad Institute Genome Sequencing Center for Infectious Disease"/>
            <person name="Wu L."/>
            <person name="Ma J."/>
        </authorList>
    </citation>
    <scope>NUCLEOTIDE SEQUENCE [LARGE SCALE GENOMIC DNA]</scope>
    <source>
        <strain evidence="3">CCUG 58760</strain>
    </source>
</reference>
<comment type="caution">
    <text evidence="2">The sequence shown here is derived from an EMBL/GenBank/DDBJ whole genome shotgun (WGS) entry which is preliminary data.</text>
</comment>
<proteinExistence type="predicted"/>
<evidence type="ECO:0000313" key="2">
    <source>
        <dbReference type="EMBL" id="MFC5354297.1"/>
    </source>
</evidence>
<dbReference type="PANTHER" id="PTHR44366:SF1">
    <property type="entry name" value="UDP-N-ACETYLGLUCOSAMINE--PEPTIDE N-ACETYLGLUCOSAMINYLTRANSFERASE 110 KDA SUBUNIT"/>
    <property type="match status" value="1"/>
</dbReference>
<dbReference type="PROSITE" id="PS50005">
    <property type="entry name" value="TPR"/>
    <property type="match status" value="4"/>
</dbReference>
<gene>
    <name evidence="2" type="ORF">ACFPMG_04685</name>
</gene>
<dbReference type="SUPFAM" id="SSF53756">
    <property type="entry name" value="UDP-Glycosyltransferase/glycogen phosphorylase"/>
    <property type="match status" value="1"/>
</dbReference>
<protein>
    <submittedName>
        <fullName evidence="2">Tetratricopeptide repeat protein</fullName>
    </submittedName>
</protein>
<dbReference type="EMBL" id="JBHSLC010000006">
    <property type="protein sequence ID" value="MFC5354297.1"/>
    <property type="molecule type" value="Genomic_DNA"/>
</dbReference>
<dbReference type="PANTHER" id="PTHR44366">
    <property type="entry name" value="UDP-N-ACETYLGLUCOSAMINE--PEPTIDE N-ACETYLGLUCOSAMINYLTRANSFERASE 110 KDA SUBUNIT"/>
    <property type="match status" value="1"/>
</dbReference>
<evidence type="ECO:0000256" key="1">
    <source>
        <dbReference type="PROSITE-ProRule" id="PRU00339"/>
    </source>
</evidence>
<dbReference type="Proteomes" id="UP001596166">
    <property type="component" value="Unassembled WGS sequence"/>
</dbReference>
<keyword evidence="1" id="KW-0802">TPR repeat</keyword>
<dbReference type="InterPro" id="IPR019734">
    <property type="entry name" value="TPR_rpt"/>
</dbReference>
<dbReference type="SUPFAM" id="SSF48452">
    <property type="entry name" value="TPR-like"/>
    <property type="match status" value="2"/>
</dbReference>
<feature type="repeat" description="TPR" evidence="1">
    <location>
        <begin position="114"/>
        <end position="147"/>
    </location>
</feature>
<feature type="repeat" description="TPR" evidence="1">
    <location>
        <begin position="47"/>
        <end position="80"/>
    </location>
</feature>
<feature type="repeat" description="TPR" evidence="1">
    <location>
        <begin position="491"/>
        <end position="524"/>
    </location>
</feature>
<accession>A0ABW0FZQ7</accession>